<name>A0ABS3AFP2_9PSED</name>
<dbReference type="InterPro" id="IPR029044">
    <property type="entry name" value="Nucleotide-diphossugar_trans"/>
</dbReference>
<protein>
    <recommendedName>
        <fullName evidence="1">Nucleotide-diphospho-sugar transferase domain-containing protein</fullName>
    </recommendedName>
</protein>
<dbReference type="EMBL" id="JADEVO010000011">
    <property type="protein sequence ID" value="MBN3965666.1"/>
    <property type="molecule type" value="Genomic_DNA"/>
</dbReference>
<dbReference type="RefSeq" id="WP_205892540.1">
    <property type="nucleotide sequence ID" value="NZ_JADEVO010000011.1"/>
</dbReference>
<keyword evidence="3" id="KW-1185">Reference proteome</keyword>
<evidence type="ECO:0000313" key="3">
    <source>
        <dbReference type="Proteomes" id="UP000772591"/>
    </source>
</evidence>
<proteinExistence type="predicted"/>
<feature type="domain" description="Nucleotide-diphospho-sugar transferase" evidence="1">
    <location>
        <begin position="82"/>
        <end position="174"/>
    </location>
</feature>
<accession>A0ABS3AFP2</accession>
<gene>
    <name evidence="2" type="ORF">IMW75_10260</name>
</gene>
<dbReference type="Proteomes" id="UP000772591">
    <property type="component" value="Unassembled WGS sequence"/>
</dbReference>
<sequence length="405" mass="46682">MSNSDSVENASYKVFTVCNLAYLPKALVLAESLAAFNHTKLKIFIFDKKIEGDLPHDLADFEWVEDLGLENFSHYAFKYDITEFSTSLKPWLALRLLESAQKVIFLDPDTCLFNSLDPILNLLDKEEVILTPHYVTPHPEGDVGMMRFGSFNLGFFAVNSSSESVRFLNWWNERCLDLCYFETQFGLSTDQKWVSIAPCFFPKLHISFDLGFNVAFWNAHERVVSVNPQGGYLINNQYSLIFFHFSSFDEKNPDLLSKREFADRETGRTDYSELAHRYNKSLQRLKIPISKTRYGFDYMSNGDYVSPTLRRAYASVLNDLPRGHDPFDSNGPVAAFAKKNYLISDKSGYQPTGFGDIESNRSKFVIVNKLMKMALYALGPNRFMNFSRLLVYLSSFRLNRDMWKL</sequence>
<dbReference type="Pfam" id="PF03407">
    <property type="entry name" value="Nucleotid_trans"/>
    <property type="match status" value="1"/>
</dbReference>
<evidence type="ECO:0000313" key="2">
    <source>
        <dbReference type="EMBL" id="MBN3965666.1"/>
    </source>
</evidence>
<dbReference type="Gene3D" id="3.90.550.10">
    <property type="entry name" value="Spore Coat Polysaccharide Biosynthesis Protein SpsA, Chain A"/>
    <property type="match status" value="1"/>
</dbReference>
<comment type="caution">
    <text evidence="2">The sequence shown here is derived from an EMBL/GenBank/DDBJ whole genome shotgun (WGS) entry which is preliminary data.</text>
</comment>
<organism evidence="2 3">
    <name type="scientific">Pseudomonas gregormendelii</name>
    <dbReference type="NCBI Taxonomy" id="1628277"/>
    <lineage>
        <taxon>Bacteria</taxon>
        <taxon>Pseudomonadati</taxon>
        <taxon>Pseudomonadota</taxon>
        <taxon>Gammaproteobacteria</taxon>
        <taxon>Pseudomonadales</taxon>
        <taxon>Pseudomonadaceae</taxon>
        <taxon>Pseudomonas</taxon>
    </lineage>
</organism>
<reference evidence="2 3" key="1">
    <citation type="journal article" date="2021" name="Int. J. Syst. Evol. Microbiol.">
        <title>Pseudomonas piscium sp. nov., Pseudomonas pisciculturae sp. nov., Pseudomonas mucoides sp. nov. and Pseudomonas neuropathica sp. nov. isolated from rainbow trout.</title>
        <authorList>
            <person name="Duman M."/>
            <person name="Mulet M."/>
            <person name="Altun S."/>
            <person name="Saticioglu I.B."/>
            <person name="Gomila M."/>
            <person name="Lalucat J."/>
            <person name="Garcia-Valdes E."/>
        </authorList>
    </citation>
    <scope>NUCLEOTIDE SEQUENCE [LARGE SCALE GENOMIC DNA]</scope>
    <source>
        <strain evidence="2 3">LMG 28632</strain>
    </source>
</reference>
<dbReference type="InterPro" id="IPR005069">
    <property type="entry name" value="Nucl-diP-sugar_transferase"/>
</dbReference>
<dbReference type="SUPFAM" id="SSF53448">
    <property type="entry name" value="Nucleotide-diphospho-sugar transferases"/>
    <property type="match status" value="1"/>
</dbReference>
<evidence type="ECO:0000259" key="1">
    <source>
        <dbReference type="Pfam" id="PF03407"/>
    </source>
</evidence>